<feature type="domain" description="Solute-binding protein family 3/N-terminal" evidence="5">
    <location>
        <begin position="42"/>
        <end position="274"/>
    </location>
</feature>
<dbReference type="PANTHER" id="PTHR30085">
    <property type="entry name" value="AMINO ACID ABC TRANSPORTER PERMEASE"/>
    <property type="match status" value="1"/>
</dbReference>
<dbReference type="PANTHER" id="PTHR30085:SF2">
    <property type="entry name" value="GLUTAMATE_ASPARTATE IMPORT SOLUTE-BINDING PROTEIN"/>
    <property type="match status" value="1"/>
</dbReference>
<evidence type="ECO:0000313" key="6">
    <source>
        <dbReference type="EMBL" id="WHA43615.1"/>
    </source>
</evidence>
<dbReference type="Gene3D" id="3.40.190.10">
    <property type="entry name" value="Periplasmic binding protein-like II"/>
    <property type="match status" value="2"/>
</dbReference>
<dbReference type="AlphaFoldDB" id="A0AAF0KFL0"/>
<evidence type="ECO:0000256" key="2">
    <source>
        <dbReference type="ARBA" id="ARBA00022448"/>
    </source>
</evidence>
<dbReference type="Proteomes" id="UP000298664">
    <property type="component" value="Chromosome Linear"/>
</dbReference>
<keyword evidence="3 4" id="KW-0732">Signal</keyword>
<dbReference type="RefSeq" id="WP_234882965.1">
    <property type="nucleotide sequence ID" value="NZ_CP124734.1"/>
</dbReference>
<dbReference type="SUPFAM" id="SSF53850">
    <property type="entry name" value="Periplasmic binding protein-like II"/>
    <property type="match status" value="1"/>
</dbReference>
<evidence type="ECO:0000256" key="4">
    <source>
        <dbReference type="SAM" id="SignalP"/>
    </source>
</evidence>
<name>A0AAF0KFL0_9HYPH</name>
<dbReference type="EMBL" id="CP124734">
    <property type="protein sequence ID" value="WHA43615.1"/>
    <property type="molecule type" value="Genomic_DNA"/>
</dbReference>
<dbReference type="InterPro" id="IPR001638">
    <property type="entry name" value="Solute-binding_3/MltF_N"/>
</dbReference>
<dbReference type="SMART" id="SM00062">
    <property type="entry name" value="PBPb"/>
    <property type="match status" value="1"/>
</dbReference>
<dbReference type="CDD" id="cd13688">
    <property type="entry name" value="PBP2_GltI_DEBP"/>
    <property type="match status" value="1"/>
</dbReference>
<evidence type="ECO:0000259" key="5">
    <source>
        <dbReference type="SMART" id="SM00062"/>
    </source>
</evidence>
<feature type="signal peptide" evidence="4">
    <location>
        <begin position="1"/>
        <end position="24"/>
    </location>
</feature>
<gene>
    <name evidence="6" type="ORF">CFBP5477_020555</name>
</gene>
<evidence type="ECO:0000256" key="3">
    <source>
        <dbReference type="ARBA" id="ARBA00022729"/>
    </source>
</evidence>
<protein>
    <submittedName>
        <fullName evidence="6">Amino acid ABC transporter substrate-binding protein</fullName>
    </submittedName>
</protein>
<dbReference type="GO" id="GO:0030288">
    <property type="term" value="C:outer membrane-bounded periplasmic space"/>
    <property type="evidence" value="ECO:0007669"/>
    <property type="project" value="TreeGrafter"/>
</dbReference>
<dbReference type="InterPro" id="IPR051455">
    <property type="entry name" value="Bact_solute-bind_prot3"/>
</dbReference>
<comment type="similarity">
    <text evidence="1">Belongs to the bacterial solute-binding protein 3 family.</text>
</comment>
<evidence type="ECO:0000313" key="7">
    <source>
        <dbReference type="Proteomes" id="UP000298664"/>
    </source>
</evidence>
<keyword evidence="2" id="KW-0813">Transport</keyword>
<sequence length="301" mass="33651">MMARVLLLGSMVMLWAMTSIAAKAAEQTFNTPTLERIAQTGKIRIGYGATAPFSFRTEDGQVIGYSIDICRRVVDRLKDKLKLPKIDIEFVARTPSNRVQLLNDGSMDIECNASTNSVERRKSASFAYSHFYGGTRYVSLSRNDLKKIEDLKGRSVSVALGTVNVSDINEINRTRKLNISVVPVESLQAAFDMVSDGRVSAFAMDEVLLRTMIAQTAKPEDYTLSQELVTEAQPIGFMMRLNDAEFVSAVNDELAEIYKSPEMSEIYRRWFESPIPGLNINLNLPMSDVVREALSNPKLMQ</sequence>
<dbReference type="Pfam" id="PF00497">
    <property type="entry name" value="SBP_bac_3"/>
    <property type="match status" value="1"/>
</dbReference>
<dbReference type="GO" id="GO:0006865">
    <property type="term" value="P:amino acid transport"/>
    <property type="evidence" value="ECO:0007669"/>
    <property type="project" value="TreeGrafter"/>
</dbReference>
<feature type="chain" id="PRO_5042112726" evidence="4">
    <location>
        <begin position="25"/>
        <end position="301"/>
    </location>
</feature>
<organism evidence="6 7">
    <name type="scientific">Agrobacterium larrymoorei</name>
    <dbReference type="NCBI Taxonomy" id="160699"/>
    <lineage>
        <taxon>Bacteria</taxon>
        <taxon>Pseudomonadati</taxon>
        <taxon>Pseudomonadota</taxon>
        <taxon>Alphaproteobacteria</taxon>
        <taxon>Hyphomicrobiales</taxon>
        <taxon>Rhizobiaceae</taxon>
        <taxon>Rhizobium/Agrobacterium group</taxon>
        <taxon>Agrobacterium</taxon>
    </lineage>
</organism>
<evidence type="ECO:0000256" key="1">
    <source>
        <dbReference type="ARBA" id="ARBA00010333"/>
    </source>
</evidence>
<accession>A0AAF0KFL0</accession>
<reference evidence="6" key="1">
    <citation type="submission" date="2023-05" db="EMBL/GenBank/DDBJ databases">
        <title>Complete genome sequence of Agrobacterium larrymoorei CFBP5477.</title>
        <authorList>
            <person name="Yen H.-C."/>
            <person name="Chou L."/>
            <person name="Lin Y.-C."/>
            <person name="Lai E.-M."/>
            <person name="Kuo C.-H."/>
        </authorList>
    </citation>
    <scope>NUCLEOTIDE SEQUENCE</scope>
    <source>
        <strain evidence="6">CFBP5477</strain>
    </source>
</reference>
<proteinExistence type="inferred from homology"/>
<dbReference type="GO" id="GO:0005576">
    <property type="term" value="C:extracellular region"/>
    <property type="evidence" value="ECO:0007669"/>
    <property type="project" value="TreeGrafter"/>
</dbReference>